<dbReference type="Proteomes" id="UP000225740">
    <property type="component" value="Unassembled WGS sequence"/>
</dbReference>
<dbReference type="OrthoDB" id="292852at2"/>
<evidence type="ECO:0000313" key="2">
    <source>
        <dbReference type="EMBL" id="PHQ32495.1"/>
    </source>
</evidence>
<dbReference type="GeneID" id="90611291"/>
<organism evidence="2 3">
    <name type="scientific">Rhodopirellula bahusiensis</name>
    <dbReference type="NCBI Taxonomy" id="2014065"/>
    <lineage>
        <taxon>Bacteria</taxon>
        <taxon>Pseudomonadati</taxon>
        <taxon>Planctomycetota</taxon>
        <taxon>Planctomycetia</taxon>
        <taxon>Pirellulales</taxon>
        <taxon>Pirellulaceae</taxon>
        <taxon>Rhodopirellula</taxon>
    </lineage>
</organism>
<accession>A0A2G1W0G7</accession>
<evidence type="ECO:0000256" key="1">
    <source>
        <dbReference type="SAM" id="Phobius"/>
    </source>
</evidence>
<keyword evidence="1" id="KW-0812">Transmembrane</keyword>
<keyword evidence="3" id="KW-1185">Reference proteome</keyword>
<feature type="transmembrane region" description="Helical" evidence="1">
    <location>
        <begin position="20"/>
        <end position="40"/>
    </location>
</feature>
<protein>
    <submittedName>
        <fullName evidence="2">Uncharacterized protein</fullName>
    </submittedName>
</protein>
<proteinExistence type="predicted"/>
<name>A0A2G1W0G7_9BACT</name>
<sequence length="126" mass="13786">MATWAGMEPKSAGEFGDIFGAANALFSSLALLGVAIAIILQSQELGLQRQELSDTRDVLKEQRNEMKLQIAAFGKQQFECMFFQMVSLHNQIVNDLDTTKRTLAAGSSIVRQRFLEGDKGTGSFPG</sequence>
<dbReference type="EMBL" id="NIZW01000026">
    <property type="protein sequence ID" value="PHQ32495.1"/>
    <property type="molecule type" value="Genomic_DNA"/>
</dbReference>
<keyword evidence="1" id="KW-1133">Transmembrane helix</keyword>
<gene>
    <name evidence="2" type="ORF">CEE69_25575</name>
</gene>
<dbReference type="RefSeq" id="WP_099263470.1">
    <property type="nucleotide sequence ID" value="NZ_NIZW01000026.1"/>
</dbReference>
<evidence type="ECO:0000313" key="3">
    <source>
        <dbReference type="Proteomes" id="UP000225740"/>
    </source>
</evidence>
<reference evidence="2 3" key="1">
    <citation type="submission" date="2017-06" db="EMBL/GenBank/DDBJ databases">
        <title>Description of Rhodopirellula bahusiensis sp. nov.</title>
        <authorList>
            <person name="Kizina J."/>
            <person name="Harder J."/>
        </authorList>
    </citation>
    <scope>NUCLEOTIDE SEQUENCE [LARGE SCALE GENOMIC DNA]</scope>
    <source>
        <strain evidence="2 3">SWK21</strain>
    </source>
</reference>
<dbReference type="AlphaFoldDB" id="A0A2G1W0G7"/>
<comment type="caution">
    <text evidence="2">The sequence shown here is derived from an EMBL/GenBank/DDBJ whole genome shotgun (WGS) entry which is preliminary data.</text>
</comment>
<keyword evidence="1" id="KW-0472">Membrane</keyword>